<reference evidence="2" key="1">
    <citation type="submission" date="2023-12" db="EMBL/GenBank/DDBJ databases">
        <title>Genome assembly of Anisodus tanguticus.</title>
        <authorList>
            <person name="Wang Y.-J."/>
        </authorList>
    </citation>
    <scope>NUCLEOTIDE SEQUENCE</scope>
    <source>
        <strain evidence="2">KB-2021</strain>
        <tissue evidence="2">Leaf</tissue>
    </source>
</reference>
<evidence type="ECO:0008006" key="4">
    <source>
        <dbReference type="Google" id="ProtNLM"/>
    </source>
</evidence>
<comment type="caution">
    <text evidence="2">The sequence shown here is derived from an EMBL/GenBank/DDBJ whole genome shotgun (WGS) entry which is preliminary data.</text>
</comment>
<accession>A0AAE1UWD8</accession>
<dbReference type="Proteomes" id="UP001291623">
    <property type="component" value="Unassembled WGS sequence"/>
</dbReference>
<evidence type="ECO:0000313" key="2">
    <source>
        <dbReference type="EMBL" id="KAK4347363.1"/>
    </source>
</evidence>
<sequence length="117" mass="13629">MPDQEEYEDHGAEEYEEGEGMDEDTFTLSRIFTRKGKKNKKKHSKMVDYKAQIIDDMLHDGSWRVTKVAGEHNHALYVRLSHFMPSHREVSQSLKRHLVAHDIAGLRPSKSIRLLEV</sequence>
<proteinExistence type="predicted"/>
<protein>
    <recommendedName>
        <fullName evidence="4">Protein FAR1-RELATED SEQUENCE</fullName>
    </recommendedName>
</protein>
<gene>
    <name evidence="2" type="ORF">RND71_033702</name>
</gene>
<feature type="region of interest" description="Disordered" evidence="1">
    <location>
        <begin position="1"/>
        <end position="23"/>
    </location>
</feature>
<dbReference type="AlphaFoldDB" id="A0AAE1UWD8"/>
<name>A0AAE1UWD8_9SOLA</name>
<evidence type="ECO:0000313" key="3">
    <source>
        <dbReference type="Proteomes" id="UP001291623"/>
    </source>
</evidence>
<dbReference type="EMBL" id="JAVYJV010000018">
    <property type="protein sequence ID" value="KAK4347363.1"/>
    <property type="molecule type" value="Genomic_DNA"/>
</dbReference>
<evidence type="ECO:0000256" key="1">
    <source>
        <dbReference type="SAM" id="MobiDB-lite"/>
    </source>
</evidence>
<organism evidence="2 3">
    <name type="scientific">Anisodus tanguticus</name>
    <dbReference type="NCBI Taxonomy" id="243964"/>
    <lineage>
        <taxon>Eukaryota</taxon>
        <taxon>Viridiplantae</taxon>
        <taxon>Streptophyta</taxon>
        <taxon>Embryophyta</taxon>
        <taxon>Tracheophyta</taxon>
        <taxon>Spermatophyta</taxon>
        <taxon>Magnoliopsida</taxon>
        <taxon>eudicotyledons</taxon>
        <taxon>Gunneridae</taxon>
        <taxon>Pentapetalae</taxon>
        <taxon>asterids</taxon>
        <taxon>lamiids</taxon>
        <taxon>Solanales</taxon>
        <taxon>Solanaceae</taxon>
        <taxon>Solanoideae</taxon>
        <taxon>Hyoscyameae</taxon>
        <taxon>Anisodus</taxon>
    </lineage>
</organism>
<dbReference type="PANTHER" id="PTHR46328">
    <property type="entry name" value="FAR-RED IMPAIRED RESPONSIVE (FAR1) FAMILY PROTEIN-RELATED"/>
    <property type="match status" value="1"/>
</dbReference>
<keyword evidence="3" id="KW-1185">Reference proteome</keyword>
<feature type="compositionally biased region" description="Acidic residues" evidence="1">
    <location>
        <begin position="14"/>
        <end position="23"/>
    </location>
</feature>
<dbReference type="PANTHER" id="PTHR46328:SF35">
    <property type="entry name" value="PROTEIN FAR1-RELATED SEQUENCE 5-LIKE"/>
    <property type="match status" value="1"/>
</dbReference>